<evidence type="ECO:0000256" key="1">
    <source>
        <dbReference type="ARBA" id="ARBA00022723"/>
    </source>
</evidence>
<dbReference type="Pfam" id="PF01546">
    <property type="entry name" value="Peptidase_M20"/>
    <property type="match status" value="1"/>
</dbReference>
<dbReference type="RefSeq" id="WP_205459138.1">
    <property type="nucleotide sequence ID" value="NZ_JAFHKK010000014.1"/>
</dbReference>
<dbReference type="InterPro" id="IPR050072">
    <property type="entry name" value="Peptidase_M20A"/>
</dbReference>
<comment type="caution">
    <text evidence="4">The sequence shown here is derived from an EMBL/GenBank/DDBJ whole genome shotgun (WGS) entry which is preliminary data.</text>
</comment>
<reference evidence="4" key="2">
    <citation type="submission" date="2021-02" db="EMBL/GenBank/DDBJ databases">
        <authorList>
            <person name="Merkel A.Y."/>
        </authorList>
    </citation>
    <scope>NUCLEOTIDE SEQUENCE</scope>
    <source>
        <strain evidence="4">T05b</strain>
    </source>
</reference>
<evidence type="ECO:0000313" key="4">
    <source>
        <dbReference type="EMBL" id="MBN2964586.1"/>
    </source>
</evidence>
<sequence>MHYLQDLETLCCINSYTKNKAGVDKVGQQMQAWLVPLGFSVTTFTRETLGNHLLFQTPHKEGAKILLLGHNDTVFAPETFETFSHDEAWVYGPGVCDMKGGNIVALEALRETHKRFGTLYNVDFFLVSDEETGSDDSKALTLELAKSYDYCFVFEAAGKNLEVVTGRKGVGTYTLHVKGKAAHAGVRYTEGINANLEAAYKLQALTALTNLEEGTTVNVGTIQGGVGANTISPHCEMLLEIRFANEKEKQRLLHALEEITNHAFVPGTSATCKGLIQRDVMEPNAAQAAFIQTLETLCQHPIPTEKRGGVSDANHVASCGVVTLDGMGPFGDGDHTVHERALKSSFNQRITMMSHILAWHQEHQEFK</sequence>
<dbReference type="SUPFAM" id="SSF53187">
    <property type="entry name" value="Zn-dependent exopeptidases"/>
    <property type="match status" value="1"/>
</dbReference>
<dbReference type="Pfam" id="PF07687">
    <property type="entry name" value="M20_dimer"/>
    <property type="match status" value="1"/>
</dbReference>
<dbReference type="EMBL" id="JAFHKK010000014">
    <property type="protein sequence ID" value="MBN2964586.1"/>
    <property type="molecule type" value="Genomic_DNA"/>
</dbReference>
<dbReference type="SUPFAM" id="SSF55031">
    <property type="entry name" value="Bacterial exopeptidase dimerisation domain"/>
    <property type="match status" value="1"/>
</dbReference>
<dbReference type="InterPro" id="IPR011650">
    <property type="entry name" value="Peptidase_M20_dimer"/>
</dbReference>
<dbReference type="Gene3D" id="3.30.70.360">
    <property type="match status" value="1"/>
</dbReference>
<dbReference type="InterPro" id="IPR017150">
    <property type="entry name" value="Pept_M20_glutamate_carboxypep"/>
</dbReference>
<keyword evidence="2" id="KW-0378">Hydrolase</keyword>
<evidence type="ECO:0000259" key="3">
    <source>
        <dbReference type="Pfam" id="PF07687"/>
    </source>
</evidence>
<proteinExistence type="predicted"/>
<dbReference type="PIRSF" id="PIRSF037238">
    <property type="entry name" value="Carboxypeptidase_G2"/>
    <property type="match status" value="1"/>
</dbReference>
<evidence type="ECO:0000256" key="2">
    <source>
        <dbReference type="ARBA" id="ARBA00022801"/>
    </source>
</evidence>
<dbReference type="Gene3D" id="3.40.630.10">
    <property type="entry name" value="Zn peptidases"/>
    <property type="match status" value="1"/>
</dbReference>
<feature type="domain" description="Peptidase M20 dimerisation" evidence="3">
    <location>
        <begin position="165"/>
        <end position="266"/>
    </location>
</feature>
<dbReference type="InterPro" id="IPR002933">
    <property type="entry name" value="Peptidase_M20"/>
</dbReference>
<accession>A0ABS2WSE3</accession>
<dbReference type="PANTHER" id="PTHR43808">
    <property type="entry name" value="ACETYLORNITHINE DEACETYLASE"/>
    <property type="match status" value="1"/>
</dbReference>
<organism evidence="4 5">
    <name type="scientific">Sulfurospirillum tamanense</name>
    <dbReference type="NCBI Taxonomy" id="2813362"/>
    <lineage>
        <taxon>Bacteria</taxon>
        <taxon>Pseudomonadati</taxon>
        <taxon>Campylobacterota</taxon>
        <taxon>Epsilonproteobacteria</taxon>
        <taxon>Campylobacterales</taxon>
        <taxon>Sulfurospirillaceae</taxon>
        <taxon>Sulfurospirillum</taxon>
    </lineage>
</organism>
<dbReference type="PANTHER" id="PTHR43808:SF9">
    <property type="entry name" value="BLL0789 PROTEIN"/>
    <property type="match status" value="1"/>
</dbReference>
<evidence type="ECO:0000313" key="5">
    <source>
        <dbReference type="Proteomes" id="UP000703590"/>
    </source>
</evidence>
<keyword evidence="5" id="KW-1185">Reference proteome</keyword>
<reference evidence="4" key="1">
    <citation type="submission" date="2021-02" db="EMBL/GenBank/DDBJ databases">
        <title>Sulfurospirillum tamanensis sp. nov.</title>
        <authorList>
            <person name="Frolova A."/>
            <person name="Merkel A."/>
            <person name="Slobodkin A."/>
        </authorList>
    </citation>
    <scope>NUCLEOTIDE SEQUENCE</scope>
    <source>
        <strain evidence="4">T05b</strain>
    </source>
</reference>
<name>A0ABS2WSE3_9BACT</name>
<dbReference type="CDD" id="cd03885">
    <property type="entry name" value="M20_CPDG2"/>
    <property type="match status" value="1"/>
</dbReference>
<protein>
    <submittedName>
        <fullName evidence="4">M20 family metallopeptidase</fullName>
    </submittedName>
</protein>
<keyword evidence="1" id="KW-0479">Metal-binding</keyword>
<dbReference type="Proteomes" id="UP000703590">
    <property type="component" value="Unassembled WGS sequence"/>
</dbReference>
<dbReference type="InterPro" id="IPR036264">
    <property type="entry name" value="Bact_exopeptidase_dim_dom"/>
</dbReference>
<gene>
    <name evidence="4" type="ORF">JWV37_07325</name>
</gene>